<keyword evidence="7" id="KW-1185">Reference proteome</keyword>
<evidence type="ECO:0000313" key="6">
    <source>
        <dbReference type="EMBL" id="WMW66831.1"/>
    </source>
</evidence>
<evidence type="ECO:0000313" key="7">
    <source>
        <dbReference type="Proteomes" id="UP001180616"/>
    </source>
</evidence>
<evidence type="ECO:0000256" key="3">
    <source>
        <dbReference type="ARBA" id="ARBA00023014"/>
    </source>
</evidence>
<keyword evidence="1" id="KW-0479">Metal-binding</keyword>
<feature type="region of interest" description="Disordered" evidence="4">
    <location>
        <begin position="375"/>
        <end position="406"/>
    </location>
</feature>
<evidence type="ECO:0000256" key="1">
    <source>
        <dbReference type="ARBA" id="ARBA00022723"/>
    </source>
</evidence>
<gene>
    <name evidence="6" type="ORF">KPS_001450</name>
</gene>
<dbReference type="SUPFAM" id="SSF54862">
    <property type="entry name" value="4Fe-4S ferredoxins"/>
    <property type="match status" value="1"/>
</dbReference>
<keyword evidence="2" id="KW-0408">Iron</keyword>
<dbReference type="InterPro" id="IPR017896">
    <property type="entry name" value="4Fe4S_Fe-S-bd"/>
</dbReference>
<protein>
    <submittedName>
        <fullName evidence="6">4Fe-4S binding protein</fullName>
    </submittedName>
</protein>
<dbReference type="Proteomes" id="UP001180616">
    <property type="component" value="Chromosome"/>
</dbReference>
<reference evidence="6" key="1">
    <citation type="submission" date="2023-09" db="EMBL/GenBank/DDBJ databases">
        <authorList>
            <consortium name="CW5 consortium"/>
            <person name="Lu C.-W."/>
        </authorList>
    </citation>
    <scope>NUCLEOTIDE SEQUENCE</scope>
    <source>
        <strain evidence="6">KPS</strain>
    </source>
</reference>
<dbReference type="PROSITE" id="PS00198">
    <property type="entry name" value="4FE4S_FER_1"/>
    <property type="match status" value="2"/>
</dbReference>
<organism evidence="6 7">
    <name type="scientific">Nitratidesulfovibrio liaohensis</name>
    <dbReference type="NCBI Taxonomy" id="2604158"/>
    <lineage>
        <taxon>Bacteria</taxon>
        <taxon>Pseudomonadati</taxon>
        <taxon>Thermodesulfobacteriota</taxon>
        <taxon>Desulfovibrionia</taxon>
        <taxon>Desulfovibrionales</taxon>
        <taxon>Desulfovibrionaceae</taxon>
        <taxon>Nitratidesulfovibrio</taxon>
    </lineage>
</organism>
<evidence type="ECO:0000256" key="4">
    <source>
        <dbReference type="SAM" id="MobiDB-lite"/>
    </source>
</evidence>
<keyword evidence="3" id="KW-0411">Iron-sulfur</keyword>
<feature type="domain" description="4Fe-4S ferredoxin-type" evidence="5">
    <location>
        <begin position="328"/>
        <end position="357"/>
    </location>
</feature>
<dbReference type="EMBL" id="CP133659">
    <property type="protein sequence ID" value="WMW66831.1"/>
    <property type="molecule type" value="Genomic_DNA"/>
</dbReference>
<name>A0ABY9R521_9BACT</name>
<evidence type="ECO:0000256" key="2">
    <source>
        <dbReference type="ARBA" id="ARBA00023004"/>
    </source>
</evidence>
<dbReference type="PROSITE" id="PS51379">
    <property type="entry name" value="4FE4S_FER_2"/>
    <property type="match status" value="2"/>
</dbReference>
<dbReference type="Gene3D" id="3.30.70.3270">
    <property type="match status" value="1"/>
</dbReference>
<sequence>MRLADIPRSLSRGLLRLLLAPLRPSARAFWREALTRPHGSFIEALHGYIYLRWPLFYIGMGTGRHPLARWLAGPLARLGGLLGVWGRHNEFGPEFAQSYHGKVMPPGTVPRLIAVERPVATTVPETVLPFRMARDIILDNADSLALLDCPCRLTREDHCTPVDVCILAGGPVVDFVLEHHPDKARRVTPGEAIRVVEAENRRGHVSHAFFKEAVLGRYYAICNCCTCCCGAMQAHREGTPMLVSSGYVACVDTDACTGCGQCARICPFDAVRIVDRATQEALPPNGGSGNAPLPQRHFDARRATGRDAKPAAGHGAGSRIRHAARPAVIPAIDTTACMGCGVCELRCPGKALSLELAPGKPAPLVLPGEAAPVSLHHPDLAGQNPPGTGCGQCASRNAPGGSHAPG</sequence>
<accession>A0ABY9R521</accession>
<dbReference type="RefSeq" id="WP_309542689.1">
    <property type="nucleotide sequence ID" value="NZ_CP133659.1"/>
</dbReference>
<feature type="domain" description="4Fe-4S ferredoxin-type" evidence="5">
    <location>
        <begin position="247"/>
        <end position="276"/>
    </location>
</feature>
<proteinExistence type="predicted"/>
<evidence type="ECO:0000259" key="5">
    <source>
        <dbReference type="PROSITE" id="PS51379"/>
    </source>
</evidence>
<dbReference type="InterPro" id="IPR017900">
    <property type="entry name" value="4Fe4S_Fe_S_CS"/>
</dbReference>
<dbReference type="Pfam" id="PF00037">
    <property type="entry name" value="Fer4"/>
    <property type="match status" value="2"/>
</dbReference>